<feature type="compositionally biased region" description="Basic and acidic residues" evidence="1">
    <location>
        <begin position="63"/>
        <end position="77"/>
    </location>
</feature>
<name>A0A1R1PGG1_ZANCU</name>
<feature type="compositionally biased region" description="Basic and acidic residues" evidence="1">
    <location>
        <begin position="143"/>
        <end position="158"/>
    </location>
</feature>
<evidence type="ECO:0000313" key="2">
    <source>
        <dbReference type="EMBL" id="OMH80066.1"/>
    </source>
</evidence>
<evidence type="ECO:0000256" key="1">
    <source>
        <dbReference type="SAM" id="MobiDB-lite"/>
    </source>
</evidence>
<organism evidence="2 3">
    <name type="scientific">Zancudomyces culisetae</name>
    <name type="common">Gut fungus</name>
    <name type="synonym">Smittium culisetae</name>
    <dbReference type="NCBI Taxonomy" id="1213189"/>
    <lineage>
        <taxon>Eukaryota</taxon>
        <taxon>Fungi</taxon>
        <taxon>Fungi incertae sedis</taxon>
        <taxon>Zoopagomycota</taxon>
        <taxon>Kickxellomycotina</taxon>
        <taxon>Harpellomycetes</taxon>
        <taxon>Harpellales</taxon>
        <taxon>Legeriomycetaceae</taxon>
        <taxon>Zancudomyces</taxon>
    </lineage>
</organism>
<evidence type="ECO:0000313" key="3">
    <source>
        <dbReference type="Proteomes" id="UP000188320"/>
    </source>
</evidence>
<feature type="region of interest" description="Disordered" evidence="1">
    <location>
        <begin position="1"/>
        <end position="165"/>
    </location>
</feature>
<proteinExistence type="predicted"/>
<reference evidence="3" key="1">
    <citation type="submission" date="2017-01" db="EMBL/GenBank/DDBJ databases">
        <authorList>
            <person name="Wang Y."/>
            <person name="White M."/>
            <person name="Kvist S."/>
            <person name="Moncalvo J.-M."/>
        </authorList>
    </citation>
    <scope>NUCLEOTIDE SEQUENCE [LARGE SCALE GENOMIC DNA]</scope>
    <source>
        <strain evidence="3">COL-18-3</strain>
    </source>
</reference>
<sequence length="165" mass="18440">MQFTEPGSVGWKENPFATESGEESNGIFSQVSIETDYGVQEEQEEVEEPFGANLYDSQEEGATEEKGKTGGKERECTPEIILEDTQKEGEVKNARGFTIDERYNKPDEWGSSIDENDSNDRTGDTDGFRYYNVHGDATTSSKRALDNSGEHEDLLKEEEAGEGYE</sequence>
<gene>
    <name evidence="2" type="ORF">AX774_g6508</name>
</gene>
<comment type="caution">
    <text evidence="2">The sequence shown here is derived from an EMBL/GenBank/DDBJ whole genome shotgun (WGS) entry which is preliminary data.</text>
</comment>
<dbReference type="Proteomes" id="UP000188320">
    <property type="component" value="Unassembled WGS sequence"/>
</dbReference>
<protein>
    <submittedName>
        <fullName evidence="2">Uncharacterized protein</fullName>
    </submittedName>
</protein>
<dbReference type="EMBL" id="LSSK01001317">
    <property type="protein sequence ID" value="OMH80066.1"/>
    <property type="molecule type" value="Genomic_DNA"/>
</dbReference>
<feature type="compositionally biased region" description="Basic and acidic residues" evidence="1">
    <location>
        <begin position="118"/>
        <end position="127"/>
    </location>
</feature>
<keyword evidence="3" id="KW-1185">Reference proteome</keyword>
<feature type="compositionally biased region" description="Basic and acidic residues" evidence="1">
    <location>
        <begin position="84"/>
        <end position="108"/>
    </location>
</feature>
<accession>A0A1R1PGG1</accession>
<feature type="compositionally biased region" description="Acidic residues" evidence="1">
    <location>
        <begin position="39"/>
        <end position="48"/>
    </location>
</feature>
<dbReference type="AlphaFoldDB" id="A0A1R1PGG1"/>